<comment type="caution">
    <text evidence="2">The sequence shown here is derived from an EMBL/GenBank/DDBJ whole genome shotgun (WGS) entry which is preliminary data.</text>
</comment>
<feature type="region of interest" description="Disordered" evidence="1">
    <location>
        <begin position="248"/>
        <end position="318"/>
    </location>
</feature>
<accession>A0ABR3VJK9</accession>
<feature type="compositionally biased region" description="Low complexity" evidence="1">
    <location>
        <begin position="214"/>
        <end position="230"/>
    </location>
</feature>
<name>A0ABR3VJK9_HUMIN</name>
<feature type="region of interest" description="Disordered" evidence="1">
    <location>
        <begin position="50"/>
        <end position="86"/>
    </location>
</feature>
<feature type="region of interest" description="Disordered" evidence="1">
    <location>
        <begin position="128"/>
        <end position="234"/>
    </location>
</feature>
<evidence type="ECO:0000256" key="1">
    <source>
        <dbReference type="SAM" id="MobiDB-lite"/>
    </source>
</evidence>
<organism evidence="2 3">
    <name type="scientific">Humicola insolens</name>
    <name type="common">Soft-rot fungus</name>
    <dbReference type="NCBI Taxonomy" id="85995"/>
    <lineage>
        <taxon>Eukaryota</taxon>
        <taxon>Fungi</taxon>
        <taxon>Dikarya</taxon>
        <taxon>Ascomycota</taxon>
        <taxon>Pezizomycotina</taxon>
        <taxon>Sordariomycetes</taxon>
        <taxon>Sordariomycetidae</taxon>
        <taxon>Sordariales</taxon>
        <taxon>Chaetomiaceae</taxon>
        <taxon>Mycothermus</taxon>
    </lineage>
</organism>
<keyword evidence="3" id="KW-1185">Reference proteome</keyword>
<proteinExistence type="predicted"/>
<feature type="compositionally biased region" description="Low complexity" evidence="1">
    <location>
        <begin position="165"/>
        <end position="180"/>
    </location>
</feature>
<dbReference type="EMBL" id="JAZGSY010000054">
    <property type="protein sequence ID" value="KAL1842079.1"/>
    <property type="molecule type" value="Genomic_DNA"/>
</dbReference>
<feature type="compositionally biased region" description="Basic residues" evidence="1">
    <location>
        <begin position="192"/>
        <end position="209"/>
    </location>
</feature>
<evidence type="ECO:0000313" key="2">
    <source>
        <dbReference type="EMBL" id="KAL1842079.1"/>
    </source>
</evidence>
<feature type="compositionally biased region" description="Polar residues" evidence="1">
    <location>
        <begin position="297"/>
        <end position="318"/>
    </location>
</feature>
<dbReference type="Proteomes" id="UP001583172">
    <property type="component" value="Unassembled WGS sequence"/>
</dbReference>
<reference evidence="2 3" key="1">
    <citation type="journal article" date="2024" name="Commun. Biol.">
        <title>Comparative genomic analysis of thermophilic fungi reveals convergent evolutionary adaptations and gene losses.</title>
        <authorList>
            <person name="Steindorff A.S."/>
            <person name="Aguilar-Pontes M.V."/>
            <person name="Robinson A.J."/>
            <person name="Andreopoulos B."/>
            <person name="LaButti K."/>
            <person name="Kuo A."/>
            <person name="Mondo S."/>
            <person name="Riley R."/>
            <person name="Otillar R."/>
            <person name="Haridas S."/>
            <person name="Lipzen A."/>
            <person name="Grimwood J."/>
            <person name="Schmutz J."/>
            <person name="Clum A."/>
            <person name="Reid I.D."/>
            <person name="Moisan M.C."/>
            <person name="Butler G."/>
            <person name="Nguyen T.T.M."/>
            <person name="Dewar K."/>
            <person name="Conant G."/>
            <person name="Drula E."/>
            <person name="Henrissat B."/>
            <person name="Hansel C."/>
            <person name="Singer S."/>
            <person name="Hutchinson M.I."/>
            <person name="de Vries R.P."/>
            <person name="Natvig D.O."/>
            <person name="Powell A.J."/>
            <person name="Tsang A."/>
            <person name="Grigoriev I.V."/>
        </authorList>
    </citation>
    <scope>NUCLEOTIDE SEQUENCE [LARGE SCALE GENOMIC DNA]</scope>
    <source>
        <strain evidence="2 3">CBS 620.91</strain>
    </source>
</reference>
<feature type="compositionally biased region" description="Polar residues" evidence="1">
    <location>
        <begin position="73"/>
        <end position="86"/>
    </location>
</feature>
<feature type="compositionally biased region" description="Acidic residues" evidence="1">
    <location>
        <begin position="258"/>
        <end position="270"/>
    </location>
</feature>
<sequence length="318" mass="34543">MFGQQNGNHIYFRQQAAVLERYQQSLEANLAAAQPTEVADTAQLDDCNGHRERSAAVSPAEHLAQGPEAPQANGENSSQRSIPQEVQPQNITLSGITDGSNRTPGGAVLNNCHIGNFYSITATGSGSVNIPAPNPTPRNSDHILSQRNHHHHHHRSGSDADESSAETTTSSPSLSGSPFRSQPPWSPILTRRMLRHGQRRPHARPRSHRHVLDSGSSTSLGSMSSWRRSSPGPVRAYRVDENMLRAGLGFNNQHDNRDEEEEDSDGDVDMDQNNNNRGNGNDKRGNDNDNNPVNGNTEEGGNSGDSDTICNNSDESIV</sequence>
<protein>
    <submittedName>
        <fullName evidence="2">Uncharacterized protein</fullName>
    </submittedName>
</protein>
<evidence type="ECO:0000313" key="3">
    <source>
        <dbReference type="Proteomes" id="UP001583172"/>
    </source>
</evidence>
<gene>
    <name evidence="2" type="ORF">VTJ49DRAFT_6061</name>
</gene>